<feature type="transmembrane region" description="Helical" evidence="1">
    <location>
        <begin position="460"/>
        <end position="479"/>
    </location>
</feature>
<feature type="transmembrane region" description="Helical" evidence="1">
    <location>
        <begin position="406"/>
        <end position="424"/>
    </location>
</feature>
<dbReference type="AlphaFoldDB" id="A0A9X5BHG2"/>
<feature type="transmembrane region" description="Helical" evidence="1">
    <location>
        <begin position="233"/>
        <end position="249"/>
    </location>
</feature>
<dbReference type="PANTHER" id="PTHR38454:SF1">
    <property type="entry name" value="INTEGRAL MEMBRANE PROTEIN"/>
    <property type="match status" value="1"/>
</dbReference>
<keyword evidence="1" id="KW-0472">Membrane</keyword>
<feature type="transmembrane region" description="Helical" evidence="1">
    <location>
        <begin position="320"/>
        <end position="339"/>
    </location>
</feature>
<reference evidence="2" key="1">
    <citation type="submission" date="2018-09" db="EMBL/GenBank/DDBJ databases">
        <title>Murine metabolic-syndrome-specific gut microbial biobank.</title>
        <authorList>
            <person name="Liu C."/>
        </authorList>
    </citation>
    <scope>NUCLEOTIDE SEQUENCE</scope>
    <source>
        <strain evidence="2">D42-62</strain>
    </source>
</reference>
<dbReference type="PANTHER" id="PTHR38454">
    <property type="entry name" value="INTEGRAL MEMBRANE PROTEIN-RELATED"/>
    <property type="match status" value="1"/>
</dbReference>
<organism evidence="2 3">
    <name type="scientific">Parablautia muri</name>
    <dbReference type="NCBI Taxonomy" id="2320879"/>
    <lineage>
        <taxon>Bacteria</taxon>
        <taxon>Bacillati</taxon>
        <taxon>Bacillota</taxon>
        <taxon>Clostridia</taxon>
        <taxon>Lachnospirales</taxon>
        <taxon>Lachnospiraceae</taxon>
        <taxon>Parablautia</taxon>
    </lineage>
</organism>
<dbReference type="Proteomes" id="UP001154420">
    <property type="component" value="Unassembled WGS sequence"/>
</dbReference>
<feature type="transmembrane region" description="Helical" evidence="1">
    <location>
        <begin position="172"/>
        <end position="197"/>
    </location>
</feature>
<evidence type="ECO:0000313" key="2">
    <source>
        <dbReference type="EMBL" id="NBJ93995.1"/>
    </source>
</evidence>
<feature type="transmembrane region" description="Helical" evidence="1">
    <location>
        <begin position="129"/>
        <end position="152"/>
    </location>
</feature>
<feature type="transmembrane region" description="Helical" evidence="1">
    <location>
        <begin position="430"/>
        <end position="448"/>
    </location>
</feature>
<sequence length="649" mass="73266">MNSRAIISYRKDISQPACIAKEIRKEENTIFHIQLYSQSFHSLFFLPFIVRGNSFISGADGFNQTYPAYVYISNYIKELFKSIFAHESISTFDFSIGFGNDIITTLNSYGIGDIFYITAFLSSEPYSEILLTLTVLLKIYMTGISFSVWGRYHKLSSPSLLAASIFYAFNGYTYAFELLFPAFIIAQLTLPLFILGLDMLIESKQIWKVSKLLIISIFLQALNGFYFLYMETLFAILYFGVKFFVLYNKQWKSFFLRACNAAWQYLLGIGMASLFFIPVLLDFLKSPRSEETSFSFAQIIEMYSLETWTERLEGLISGPGYGSGLGLCAVAVASILFLYSIPHKYKELKILLTIFVVGYCFPMTGSIMNGFSYSTERLLFLLYFLIAMVIAKSLSQPDHIPRQCFYIQTFIFVIWGIALFALSGVNLQSILRIAAFGFSWLSLIYILIRKPKSSFMANEKLLSMLAVVGIILVGVMNNFPVVVGGKGFSALFLNWGVYQDINDSKFAQCAKKDSLTENALRTDIYDTCHNAATILNVNGTSSYYSIANPSVYYFLTEYLVSPGIEDSSFTYKGLDSRLSLEMLLSVGSYTDTIDASKIYTNPYILPFGFTFDSYILNEDAQSEDVLDRNAALVETVTLKNSPKVVICCS</sequence>
<feature type="transmembrane region" description="Helical" evidence="1">
    <location>
        <begin position="351"/>
        <end position="371"/>
    </location>
</feature>
<keyword evidence="3" id="KW-1185">Reference proteome</keyword>
<proteinExistence type="predicted"/>
<evidence type="ECO:0000313" key="3">
    <source>
        <dbReference type="Proteomes" id="UP001154420"/>
    </source>
</evidence>
<evidence type="ECO:0000256" key="1">
    <source>
        <dbReference type="SAM" id="Phobius"/>
    </source>
</evidence>
<protein>
    <submittedName>
        <fullName evidence="2">Uncharacterized protein</fullName>
    </submittedName>
</protein>
<feature type="transmembrane region" description="Helical" evidence="1">
    <location>
        <begin position="261"/>
        <end position="281"/>
    </location>
</feature>
<comment type="caution">
    <text evidence="2">The sequence shown here is derived from an EMBL/GenBank/DDBJ whole genome shotgun (WGS) entry which is preliminary data.</text>
</comment>
<gene>
    <name evidence="2" type="ORF">D5281_15715</name>
</gene>
<keyword evidence="1" id="KW-0812">Transmembrane</keyword>
<dbReference type="InterPro" id="IPR018580">
    <property type="entry name" value="Uncharacterised_YfhO"/>
</dbReference>
<feature type="transmembrane region" description="Helical" evidence="1">
    <location>
        <begin position="377"/>
        <end position="394"/>
    </location>
</feature>
<accession>A0A9X5BHG2</accession>
<keyword evidence="1" id="KW-1133">Transmembrane helix</keyword>
<dbReference type="EMBL" id="QZDT01000027">
    <property type="protein sequence ID" value="NBJ93995.1"/>
    <property type="molecule type" value="Genomic_DNA"/>
</dbReference>
<dbReference type="Pfam" id="PF09586">
    <property type="entry name" value="YfhO"/>
    <property type="match status" value="1"/>
</dbReference>
<name>A0A9X5BHG2_9FIRM</name>